<gene>
    <name evidence="1" type="ORF">LMG3328_01225</name>
</gene>
<protein>
    <submittedName>
        <fullName evidence="1">Uncharacterized protein</fullName>
    </submittedName>
</protein>
<name>A0A2M9GZA4_9BURK</name>
<organism evidence="1 2">
    <name type="scientific">Achromobacter ruhlandii</name>
    <dbReference type="NCBI Taxonomy" id="72557"/>
    <lineage>
        <taxon>Bacteria</taxon>
        <taxon>Pseudomonadati</taxon>
        <taxon>Pseudomonadota</taxon>
        <taxon>Betaproteobacteria</taxon>
        <taxon>Burkholderiales</taxon>
        <taxon>Alcaligenaceae</taxon>
        <taxon>Achromobacter</taxon>
    </lineage>
</organism>
<evidence type="ECO:0000313" key="1">
    <source>
        <dbReference type="EMBL" id="CAB3840258.1"/>
    </source>
</evidence>
<dbReference type="EMBL" id="CADILE010000003">
    <property type="protein sequence ID" value="CAB3840258.1"/>
    <property type="molecule type" value="Genomic_DNA"/>
</dbReference>
<dbReference type="RefSeq" id="WP_054418378.1">
    <property type="nucleotide sequence ID" value="NZ_CADIJL010000017.1"/>
</dbReference>
<sequence length="130" mass="14539">MPQRTKNVDSTTAFELVFGLLQAMPWLVRDASRALPEVAVMKAHQADAVNAILWICETGDLTGWPTQTQRDTRATASYLLTDLAFRLLDPASPFAARAWEIPVDQPPHVQALQIVRHEILRSKPITAQPR</sequence>
<reference evidence="1 2" key="1">
    <citation type="submission" date="2020-04" db="EMBL/GenBank/DDBJ databases">
        <authorList>
            <person name="De Canck E."/>
        </authorList>
    </citation>
    <scope>NUCLEOTIDE SEQUENCE [LARGE SCALE GENOMIC DNA]</scope>
    <source>
        <strain evidence="1 2">LMG 3328</strain>
    </source>
</reference>
<accession>A0A2M9GZA4</accession>
<proteinExistence type="predicted"/>
<dbReference type="Proteomes" id="UP000494122">
    <property type="component" value="Unassembled WGS sequence"/>
</dbReference>
<evidence type="ECO:0000313" key="2">
    <source>
        <dbReference type="Proteomes" id="UP000494122"/>
    </source>
</evidence>
<dbReference type="AlphaFoldDB" id="A0A2M9GZA4"/>